<dbReference type="EMBL" id="FOYL01000012">
    <property type="protein sequence ID" value="SFR28112.1"/>
    <property type="molecule type" value="Genomic_DNA"/>
</dbReference>
<feature type="domain" description="DUF4397" evidence="3">
    <location>
        <begin position="29"/>
        <end position="150"/>
    </location>
</feature>
<feature type="transmembrane region" description="Helical" evidence="1">
    <location>
        <begin position="240"/>
        <end position="258"/>
    </location>
</feature>
<dbReference type="STRING" id="84724.SAMN04488564_112223"/>
<organism evidence="4 5">
    <name type="scientific">Lentzea waywayandensis</name>
    <dbReference type="NCBI Taxonomy" id="84724"/>
    <lineage>
        <taxon>Bacteria</taxon>
        <taxon>Bacillati</taxon>
        <taxon>Actinomycetota</taxon>
        <taxon>Actinomycetes</taxon>
        <taxon>Pseudonocardiales</taxon>
        <taxon>Pseudonocardiaceae</taxon>
        <taxon>Lentzea</taxon>
    </lineage>
</organism>
<keyword evidence="5" id="KW-1185">Reference proteome</keyword>
<accession>A0A1I6FDZ8</accession>
<dbReference type="AlphaFoldDB" id="A0A1I6FDZ8"/>
<keyword evidence="1" id="KW-1133">Transmembrane helix</keyword>
<dbReference type="InterPro" id="IPR025510">
    <property type="entry name" value="DUF4397"/>
</dbReference>
<dbReference type="Proteomes" id="UP000198583">
    <property type="component" value="Unassembled WGS sequence"/>
</dbReference>
<evidence type="ECO:0000256" key="2">
    <source>
        <dbReference type="SAM" id="SignalP"/>
    </source>
</evidence>
<keyword evidence="1" id="KW-0472">Membrane</keyword>
<evidence type="ECO:0000256" key="1">
    <source>
        <dbReference type="SAM" id="Phobius"/>
    </source>
</evidence>
<protein>
    <recommendedName>
        <fullName evidence="3">DUF4397 domain-containing protein</fullName>
    </recommendedName>
</protein>
<evidence type="ECO:0000313" key="5">
    <source>
        <dbReference type="Proteomes" id="UP000198583"/>
    </source>
</evidence>
<proteinExistence type="predicted"/>
<evidence type="ECO:0000313" key="4">
    <source>
        <dbReference type="EMBL" id="SFR28112.1"/>
    </source>
</evidence>
<reference evidence="5" key="1">
    <citation type="submission" date="2016-10" db="EMBL/GenBank/DDBJ databases">
        <authorList>
            <person name="Varghese N."/>
            <person name="Submissions S."/>
        </authorList>
    </citation>
    <scope>NUCLEOTIDE SEQUENCE [LARGE SCALE GENOMIC DNA]</scope>
    <source>
        <strain evidence="5">DSM 44232</strain>
    </source>
</reference>
<dbReference type="Pfam" id="PF14344">
    <property type="entry name" value="DUF4397"/>
    <property type="match status" value="1"/>
</dbReference>
<gene>
    <name evidence="4" type="ORF">SAMN04488564_112223</name>
</gene>
<name>A0A1I6FDZ8_9PSEU</name>
<feature type="chain" id="PRO_5011734040" description="DUF4397 domain-containing protein" evidence="2">
    <location>
        <begin position="25"/>
        <end position="263"/>
    </location>
</feature>
<keyword evidence="2" id="KW-0732">Signal</keyword>
<sequence length="263" mass="26986">MRRASIGLVTAVLASMVFVVPAQAATGTYLRLAHLSPDTPQVDVTVSSFEHPEATLRIPGVGYGVLSEYKRVEPGTYTIAMRPSGADPNSPPVISATLPAADGKAYTVAGLGKFASLALKVLDDDITMPPAGQARMRVVNAAPLTGDLKIVRGDTALIDNAAFGAATPYALVPAGTTGLKVTPKSGSQVDLAVPLEAGGVYSVLVLEHNGQLSTVVRTDAKGAEVVPVGGQQTGVGGAGVPWQPFVLAGVIVIGLFLLRRRIA</sequence>
<dbReference type="RefSeq" id="WP_093603814.1">
    <property type="nucleotide sequence ID" value="NZ_FOYL01000012.1"/>
</dbReference>
<feature type="signal peptide" evidence="2">
    <location>
        <begin position="1"/>
        <end position="24"/>
    </location>
</feature>
<dbReference type="OrthoDB" id="9783299at2"/>
<evidence type="ECO:0000259" key="3">
    <source>
        <dbReference type="Pfam" id="PF14344"/>
    </source>
</evidence>
<keyword evidence="1" id="KW-0812">Transmembrane</keyword>